<protein>
    <submittedName>
        <fullName evidence="2">Uncharacterized protein</fullName>
    </submittedName>
</protein>
<feature type="transmembrane region" description="Helical" evidence="1">
    <location>
        <begin position="7"/>
        <end position="25"/>
    </location>
</feature>
<reference evidence="2" key="2">
    <citation type="submission" date="2022-10" db="EMBL/GenBank/DDBJ databases">
        <authorList>
            <person name="Ngo T.-E."/>
        </authorList>
    </citation>
    <scope>NUCLEOTIDE SEQUENCE</scope>
    <source>
        <strain evidence="2">JHB</strain>
    </source>
</reference>
<keyword evidence="1" id="KW-0812">Transmembrane</keyword>
<name>A0A9Q9UW20_MOOP1</name>
<dbReference type="AlphaFoldDB" id="A0A9Q9UW20"/>
<evidence type="ECO:0000313" key="2">
    <source>
        <dbReference type="EMBL" id="WAN69426.1"/>
    </source>
</evidence>
<accession>A0A9Q9UW20</accession>
<feature type="transmembrane region" description="Helical" evidence="1">
    <location>
        <begin position="31"/>
        <end position="49"/>
    </location>
</feature>
<keyword evidence="1" id="KW-0472">Membrane</keyword>
<dbReference type="Proteomes" id="UP000176944">
    <property type="component" value="Chromosome"/>
</dbReference>
<dbReference type="EMBL" id="CP017708">
    <property type="protein sequence ID" value="WAN69426.1"/>
    <property type="molecule type" value="Genomic_DNA"/>
</dbReference>
<gene>
    <name evidence="2" type="ORF">BJP36_35640</name>
</gene>
<sequence>MLKIKFIIKARAVLTLLFTLLVVYIVLGTLFINYFTAGVLCLGIVLGYLPKQVIRYLPYSRKYAKNLIKTIPLLLLINVLLNSSKSSIIYLIVQSDLKSNIFENDNLLHGNHLAASLFSKFYYYSYKLTVNSKNKNELTIFEIEEELREFMPHKQHNTYIFNQEYNGCISLFKQYDNISSIQFLNDRNYYIVSTYKTLKCTNIEELKQLIISSKQEINQQLKEGYHDPNIRTLNVMTEPNKKTLIFTRKVESNNKGWGVKEVYISLFNLNPSFHEELNEIITQENFSKEKDVEVICLGICPKSVIELVDFPVGSFLKAKDSKDTTYGEPYDNRQTITWSVNNLERGVRFSYISPPFHNLRIFFEPFLKFDSLPQPLVFTFGIIIAWIFTARGKPLIYIKSVANAESKSMSEAKPSKKVEISGNNFGAVGSLTGDNSGTFTGNQNINQSQKKQTLTEAAAEIQQLLEQLSQAYPTTTTAEKMTVVMEAADRIENNPTLKSRVVGALKSGGTEAFKEAIDHPLVNILVATIEGWKDAD</sequence>
<proteinExistence type="predicted"/>
<evidence type="ECO:0000256" key="1">
    <source>
        <dbReference type="SAM" id="Phobius"/>
    </source>
</evidence>
<keyword evidence="1" id="KW-1133">Transmembrane helix</keyword>
<reference evidence="2" key="1">
    <citation type="journal article" date="2017" name="Proc. Natl. Acad. Sci. U.S.A.">
        <title>Comparative genomics uncovers the prolific and distinctive metabolic potential of the cyanobacterial genus Moorea.</title>
        <authorList>
            <person name="Leao T."/>
            <person name="Castelao G."/>
            <person name="Korobeynikov A."/>
            <person name="Monroe E.A."/>
            <person name="Podell S."/>
            <person name="Glukhov E."/>
            <person name="Allen E.E."/>
            <person name="Gerwick W.H."/>
            <person name="Gerwick L."/>
        </authorList>
    </citation>
    <scope>NUCLEOTIDE SEQUENCE</scope>
    <source>
        <strain evidence="2">JHB</strain>
    </source>
</reference>
<organism evidence="2">
    <name type="scientific">Moorena producens (strain JHB)</name>
    <dbReference type="NCBI Taxonomy" id="1454205"/>
    <lineage>
        <taxon>Bacteria</taxon>
        <taxon>Bacillati</taxon>
        <taxon>Cyanobacteriota</taxon>
        <taxon>Cyanophyceae</taxon>
        <taxon>Coleofasciculales</taxon>
        <taxon>Coleofasciculaceae</taxon>
        <taxon>Moorena</taxon>
    </lineage>
</organism>
<feature type="transmembrane region" description="Helical" evidence="1">
    <location>
        <begin position="70"/>
        <end position="93"/>
    </location>
</feature>